<keyword evidence="2" id="KW-0472">Membrane</keyword>
<proteinExistence type="predicted"/>
<feature type="transmembrane region" description="Helical" evidence="2">
    <location>
        <begin position="251"/>
        <end position="282"/>
    </location>
</feature>
<dbReference type="PANTHER" id="PTHR43685:SF3">
    <property type="entry name" value="SLR2126 PROTEIN"/>
    <property type="match status" value="1"/>
</dbReference>
<gene>
    <name evidence="4" type="ORF">GALLR39Z86_30910</name>
</gene>
<feature type="domain" description="Glycosyltransferase 2-like" evidence="3">
    <location>
        <begin position="19"/>
        <end position="175"/>
    </location>
</feature>
<dbReference type="AlphaFoldDB" id="A0A9W6GAA1"/>
<dbReference type="InterPro" id="IPR029044">
    <property type="entry name" value="Nucleotide-diphossugar_trans"/>
</dbReference>
<dbReference type="CDD" id="cd00761">
    <property type="entry name" value="Glyco_tranf_GTA_type"/>
    <property type="match status" value="1"/>
</dbReference>
<organism evidence="4 5">
    <name type="scientific">Glycomyces algeriensis</name>
    <dbReference type="NCBI Taxonomy" id="256037"/>
    <lineage>
        <taxon>Bacteria</taxon>
        <taxon>Bacillati</taxon>
        <taxon>Actinomycetota</taxon>
        <taxon>Actinomycetes</taxon>
        <taxon>Glycomycetales</taxon>
        <taxon>Glycomycetaceae</taxon>
        <taxon>Glycomyces</taxon>
    </lineage>
</organism>
<evidence type="ECO:0000313" key="4">
    <source>
        <dbReference type="EMBL" id="GLI43241.1"/>
    </source>
</evidence>
<dbReference type="EMBL" id="BSDT01000001">
    <property type="protein sequence ID" value="GLI43241.1"/>
    <property type="molecule type" value="Genomic_DNA"/>
</dbReference>
<evidence type="ECO:0000313" key="5">
    <source>
        <dbReference type="Proteomes" id="UP001144313"/>
    </source>
</evidence>
<dbReference type="Pfam" id="PF00535">
    <property type="entry name" value="Glycos_transf_2"/>
    <property type="match status" value="1"/>
</dbReference>
<dbReference type="SUPFAM" id="SSF53448">
    <property type="entry name" value="Nucleotide-diphospho-sugar transferases"/>
    <property type="match status" value="1"/>
</dbReference>
<dbReference type="PANTHER" id="PTHR43685">
    <property type="entry name" value="GLYCOSYLTRANSFERASE"/>
    <property type="match status" value="1"/>
</dbReference>
<sequence>MGRDPARPREPAAGPLFVSAIVPCHNATGTLRDCLGALRNQTRAPDEVIVVDDASTDESAAIAAEFGCEVIRLERNGGPSRARNTGIAAARGEVLFFVDSDVALRPDAVANAMALMESDAGLDIVHGTYEPVPLRGRGVTEWYLVLREAFWRHRYAGPANVVVFAVAAVRRGVFERFGPLDERLRDCEDVEYSARMGGRAAIVIAESVAGSHDAGGSLPKALRTQWKRSTPLTALRPRGVRLERINRMRSLAATAAALASLPVAVLAPQALLATAAALAFALASDADLLRYAARHIGPARTVPLAAVHLSFMAVLVCGIAAGPLMRRGARPAASTTPTTRNEPYATH</sequence>
<reference evidence="4" key="1">
    <citation type="submission" date="2022-12" db="EMBL/GenBank/DDBJ databases">
        <title>Reference genome sequencing for broad-spectrum identification of bacterial and archaeal isolates by mass spectrometry.</title>
        <authorList>
            <person name="Sekiguchi Y."/>
            <person name="Tourlousse D.M."/>
        </authorList>
    </citation>
    <scope>NUCLEOTIDE SEQUENCE</scope>
    <source>
        <strain evidence="4">LLR39Z86</strain>
    </source>
</reference>
<keyword evidence="2" id="KW-1133">Transmembrane helix</keyword>
<name>A0A9W6GAA1_9ACTN</name>
<evidence type="ECO:0000259" key="3">
    <source>
        <dbReference type="Pfam" id="PF00535"/>
    </source>
</evidence>
<dbReference type="InterPro" id="IPR001173">
    <property type="entry name" value="Glyco_trans_2-like"/>
</dbReference>
<keyword evidence="5" id="KW-1185">Reference proteome</keyword>
<accession>A0A9W6GAA1</accession>
<dbReference type="Proteomes" id="UP001144313">
    <property type="component" value="Unassembled WGS sequence"/>
</dbReference>
<keyword evidence="2" id="KW-0812">Transmembrane</keyword>
<feature type="region of interest" description="Disordered" evidence="1">
    <location>
        <begin position="328"/>
        <end position="347"/>
    </location>
</feature>
<protein>
    <recommendedName>
        <fullName evidence="3">Glycosyltransferase 2-like domain-containing protein</fullName>
    </recommendedName>
</protein>
<feature type="compositionally biased region" description="Low complexity" evidence="1">
    <location>
        <begin position="330"/>
        <end position="340"/>
    </location>
</feature>
<dbReference type="InterPro" id="IPR050834">
    <property type="entry name" value="Glycosyltransf_2"/>
</dbReference>
<evidence type="ECO:0000256" key="1">
    <source>
        <dbReference type="SAM" id="MobiDB-lite"/>
    </source>
</evidence>
<feature type="transmembrane region" description="Helical" evidence="2">
    <location>
        <begin position="302"/>
        <end position="321"/>
    </location>
</feature>
<dbReference type="RefSeq" id="WP_270113570.1">
    <property type="nucleotide sequence ID" value="NZ_BAAAOL010000017.1"/>
</dbReference>
<comment type="caution">
    <text evidence="4">The sequence shown here is derived from an EMBL/GenBank/DDBJ whole genome shotgun (WGS) entry which is preliminary data.</text>
</comment>
<evidence type="ECO:0000256" key="2">
    <source>
        <dbReference type="SAM" id="Phobius"/>
    </source>
</evidence>
<dbReference type="Gene3D" id="3.90.550.10">
    <property type="entry name" value="Spore Coat Polysaccharide Biosynthesis Protein SpsA, Chain A"/>
    <property type="match status" value="1"/>
</dbReference>